<evidence type="ECO:0000313" key="2">
    <source>
        <dbReference type="Proteomes" id="UP001209878"/>
    </source>
</evidence>
<dbReference type="EMBL" id="JAODUO010000088">
    <property type="protein sequence ID" value="KAK2190104.1"/>
    <property type="molecule type" value="Genomic_DNA"/>
</dbReference>
<name>A0AAD9UHW8_RIDPI</name>
<gene>
    <name evidence="1" type="ORF">NP493_88g03001</name>
</gene>
<dbReference type="Proteomes" id="UP001209878">
    <property type="component" value="Unassembled WGS sequence"/>
</dbReference>
<organism evidence="1 2">
    <name type="scientific">Ridgeia piscesae</name>
    <name type="common">Tubeworm</name>
    <dbReference type="NCBI Taxonomy" id="27915"/>
    <lineage>
        <taxon>Eukaryota</taxon>
        <taxon>Metazoa</taxon>
        <taxon>Spiralia</taxon>
        <taxon>Lophotrochozoa</taxon>
        <taxon>Annelida</taxon>
        <taxon>Polychaeta</taxon>
        <taxon>Sedentaria</taxon>
        <taxon>Canalipalpata</taxon>
        <taxon>Sabellida</taxon>
        <taxon>Siboglinidae</taxon>
        <taxon>Ridgeia</taxon>
    </lineage>
</organism>
<dbReference type="AlphaFoldDB" id="A0AAD9UHW8"/>
<sequence length="152" mass="16963">MTVCLNSVTSAVFHPAAFPQRGHDTRNSIELIVAVGWRLTGAGCPTSKRRSSIVDAKILRARRDGLRDGRRGQIPPSSRAYGERRAKTSKINTTFLLQLQKQPINRRWSFCGLGWQEGVPLTRLDGLCRFVVPGNCLATGWRWNYSCLHPGS</sequence>
<reference evidence="1" key="1">
    <citation type="journal article" date="2023" name="Mol. Biol. Evol.">
        <title>Third-Generation Sequencing Reveals the Adaptive Role of the Epigenome in Three Deep-Sea Polychaetes.</title>
        <authorList>
            <person name="Perez M."/>
            <person name="Aroh O."/>
            <person name="Sun Y."/>
            <person name="Lan Y."/>
            <person name="Juniper S.K."/>
            <person name="Young C.R."/>
            <person name="Angers B."/>
            <person name="Qian P.Y."/>
        </authorList>
    </citation>
    <scope>NUCLEOTIDE SEQUENCE</scope>
    <source>
        <strain evidence="1">R07B-5</strain>
    </source>
</reference>
<accession>A0AAD9UHW8</accession>
<keyword evidence="2" id="KW-1185">Reference proteome</keyword>
<evidence type="ECO:0000313" key="1">
    <source>
        <dbReference type="EMBL" id="KAK2190104.1"/>
    </source>
</evidence>
<protein>
    <submittedName>
        <fullName evidence="1">Uncharacterized protein</fullName>
    </submittedName>
</protein>
<proteinExistence type="predicted"/>
<comment type="caution">
    <text evidence="1">The sequence shown here is derived from an EMBL/GenBank/DDBJ whole genome shotgun (WGS) entry which is preliminary data.</text>
</comment>